<evidence type="ECO:0000313" key="3">
    <source>
        <dbReference type="Proteomes" id="UP000236291"/>
    </source>
</evidence>
<evidence type="ECO:0000313" key="2">
    <source>
        <dbReference type="EMBL" id="PNY03329.1"/>
    </source>
</evidence>
<accession>A0A2K3NK01</accession>
<dbReference type="EMBL" id="ASHM01022493">
    <property type="protein sequence ID" value="PNY03329.1"/>
    <property type="molecule type" value="Genomic_DNA"/>
</dbReference>
<evidence type="ECO:0000256" key="1">
    <source>
        <dbReference type="SAM" id="MobiDB-lite"/>
    </source>
</evidence>
<name>A0A2K3NK01_TRIPR</name>
<gene>
    <name evidence="2" type="ORF">L195_g026656</name>
</gene>
<reference evidence="2 3" key="1">
    <citation type="journal article" date="2014" name="Am. J. Bot.">
        <title>Genome assembly and annotation for red clover (Trifolium pratense; Fabaceae).</title>
        <authorList>
            <person name="Istvanek J."/>
            <person name="Jaros M."/>
            <person name="Krenek A."/>
            <person name="Repkova J."/>
        </authorList>
    </citation>
    <scope>NUCLEOTIDE SEQUENCE [LARGE SCALE GENOMIC DNA]</scope>
    <source>
        <strain evidence="3">cv. Tatra</strain>
        <tissue evidence="2">Young leaves</tissue>
    </source>
</reference>
<protein>
    <submittedName>
        <fullName evidence="2">Uncharacterized protein</fullName>
    </submittedName>
</protein>
<comment type="caution">
    <text evidence="2">The sequence shown here is derived from an EMBL/GenBank/DDBJ whole genome shotgun (WGS) entry which is preliminary data.</text>
</comment>
<dbReference type="AlphaFoldDB" id="A0A2K3NK01"/>
<sequence length="21" mass="2227">MLRLNDGCDDGGLSGRYSAVK</sequence>
<organism evidence="2 3">
    <name type="scientific">Trifolium pratense</name>
    <name type="common">Red clover</name>
    <dbReference type="NCBI Taxonomy" id="57577"/>
    <lineage>
        <taxon>Eukaryota</taxon>
        <taxon>Viridiplantae</taxon>
        <taxon>Streptophyta</taxon>
        <taxon>Embryophyta</taxon>
        <taxon>Tracheophyta</taxon>
        <taxon>Spermatophyta</taxon>
        <taxon>Magnoliopsida</taxon>
        <taxon>eudicotyledons</taxon>
        <taxon>Gunneridae</taxon>
        <taxon>Pentapetalae</taxon>
        <taxon>rosids</taxon>
        <taxon>fabids</taxon>
        <taxon>Fabales</taxon>
        <taxon>Fabaceae</taxon>
        <taxon>Papilionoideae</taxon>
        <taxon>50 kb inversion clade</taxon>
        <taxon>NPAAA clade</taxon>
        <taxon>Hologalegina</taxon>
        <taxon>IRL clade</taxon>
        <taxon>Trifolieae</taxon>
        <taxon>Trifolium</taxon>
    </lineage>
</organism>
<reference evidence="2 3" key="2">
    <citation type="journal article" date="2017" name="Front. Plant Sci.">
        <title>Gene Classification and Mining of Molecular Markers Useful in Red Clover (Trifolium pratense) Breeding.</title>
        <authorList>
            <person name="Istvanek J."/>
            <person name="Dluhosova J."/>
            <person name="Dluhos P."/>
            <person name="Patkova L."/>
            <person name="Nedelnik J."/>
            <person name="Repkova J."/>
        </authorList>
    </citation>
    <scope>NUCLEOTIDE SEQUENCE [LARGE SCALE GENOMIC DNA]</scope>
    <source>
        <strain evidence="3">cv. Tatra</strain>
        <tissue evidence="2">Young leaves</tissue>
    </source>
</reference>
<proteinExistence type="predicted"/>
<feature type="non-terminal residue" evidence="2">
    <location>
        <position position="21"/>
    </location>
</feature>
<dbReference type="Proteomes" id="UP000236291">
    <property type="component" value="Unassembled WGS sequence"/>
</dbReference>
<feature type="region of interest" description="Disordered" evidence="1">
    <location>
        <begin position="1"/>
        <end position="21"/>
    </location>
</feature>